<proteinExistence type="predicted"/>
<accession>A0ABU8MUI5</accession>
<feature type="domain" description="ABC-type glycine betaine transport system substrate-binding" evidence="1">
    <location>
        <begin position="47"/>
        <end position="316"/>
    </location>
</feature>
<gene>
    <name evidence="2" type="ORF">WCD74_21200</name>
</gene>
<protein>
    <submittedName>
        <fullName evidence="2">Glycine betaine ABC transporter substrate-binding protein</fullName>
    </submittedName>
</protein>
<sequence length="321" mass="34746">MRRVRVAAAVVGIVTALAALLVGCSGDGERATPPGSFARDVDLSGQTLVVGSKEFDEQLLLCRMTIALLQSAGATVVERCDTKGSENVRSALTSGAIDMYWEYTGTAWRTYLRQEAQLTDPRDLYEAVQVADAANGVSWLRQAPFDNTYAIGVTAPNAQRLGVRTISDLARLSRAGSPDASICIDQEFTGREDGLVGLLRTYAFQFPDGALHTREIGDIYPAVAAGVPCVFGEVFATDGRLNTLRINTLDDDLGYFLPYNAALTVRTDVLTRVPRLALLGERLAPMLTDQVMRELNARVSVGKRSPDDVARTFLREQGLIG</sequence>
<evidence type="ECO:0000313" key="3">
    <source>
        <dbReference type="Proteomes" id="UP001385809"/>
    </source>
</evidence>
<dbReference type="RefSeq" id="WP_337696866.1">
    <property type="nucleotide sequence ID" value="NZ_JBBEGN010000012.1"/>
</dbReference>
<comment type="caution">
    <text evidence="2">The sequence shown here is derived from an EMBL/GenBank/DDBJ whole genome shotgun (WGS) entry which is preliminary data.</text>
</comment>
<dbReference type="PROSITE" id="PS51257">
    <property type="entry name" value="PROKAR_LIPOPROTEIN"/>
    <property type="match status" value="1"/>
</dbReference>
<dbReference type="Proteomes" id="UP001385809">
    <property type="component" value="Unassembled WGS sequence"/>
</dbReference>
<dbReference type="EMBL" id="JBBEGN010000012">
    <property type="protein sequence ID" value="MEJ2870300.1"/>
    <property type="molecule type" value="Genomic_DNA"/>
</dbReference>
<name>A0ABU8MUI5_9PSEU</name>
<evidence type="ECO:0000259" key="1">
    <source>
        <dbReference type="Pfam" id="PF04069"/>
    </source>
</evidence>
<dbReference type="Gene3D" id="3.40.190.10">
    <property type="entry name" value="Periplasmic binding protein-like II"/>
    <property type="match status" value="1"/>
</dbReference>
<dbReference type="InterPro" id="IPR007210">
    <property type="entry name" value="ABC_Gly_betaine_transp_sub-bd"/>
</dbReference>
<dbReference type="Pfam" id="PF04069">
    <property type="entry name" value="OpuAC"/>
    <property type="match status" value="1"/>
</dbReference>
<organism evidence="2 3">
    <name type="scientific">Actinomycetospora aurantiaca</name>
    <dbReference type="NCBI Taxonomy" id="3129233"/>
    <lineage>
        <taxon>Bacteria</taxon>
        <taxon>Bacillati</taxon>
        <taxon>Actinomycetota</taxon>
        <taxon>Actinomycetes</taxon>
        <taxon>Pseudonocardiales</taxon>
        <taxon>Pseudonocardiaceae</taxon>
        <taxon>Actinomycetospora</taxon>
    </lineage>
</organism>
<evidence type="ECO:0000313" key="2">
    <source>
        <dbReference type="EMBL" id="MEJ2870300.1"/>
    </source>
</evidence>
<keyword evidence="3" id="KW-1185">Reference proteome</keyword>
<dbReference type="SUPFAM" id="SSF53850">
    <property type="entry name" value="Periplasmic binding protein-like II"/>
    <property type="match status" value="1"/>
</dbReference>
<reference evidence="2 3" key="1">
    <citation type="submission" date="2024-03" db="EMBL/GenBank/DDBJ databases">
        <title>Actinomycetospora sp. OC33-EN08, a novel actinomycete isolated from wild orchid (Aerides multiflora).</title>
        <authorList>
            <person name="Suriyachadkun C."/>
        </authorList>
    </citation>
    <scope>NUCLEOTIDE SEQUENCE [LARGE SCALE GENOMIC DNA]</scope>
    <source>
        <strain evidence="2 3">OC33-EN08</strain>
    </source>
</reference>
<dbReference type="Gene3D" id="3.40.190.120">
    <property type="entry name" value="Osmoprotection protein (prox), domain 2"/>
    <property type="match status" value="1"/>
</dbReference>